<reference evidence="1" key="1">
    <citation type="submission" date="2014-12" db="EMBL/GenBank/DDBJ databases">
        <title>Insight into the proteome of Arion vulgaris.</title>
        <authorList>
            <person name="Aradska J."/>
            <person name="Bulat T."/>
            <person name="Smidak R."/>
            <person name="Sarate P."/>
            <person name="Gangsoo J."/>
            <person name="Sialana F."/>
            <person name="Bilban M."/>
            <person name="Lubec G."/>
        </authorList>
    </citation>
    <scope>NUCLEOTIDE SEQUENCE</scope>
    <source>
        <tissue evidence="1">Skin</tissue>
    </source>
</reference>
<gene>
    <name evidence="1" type="primary">ORF166046</name>
</gene>
<proteinExistence type="predicted"/>
<evidence type="ECO:0000313" key="1">
    <source>
        <dbReference type="EMBL" id="CEK88585.1"/>
    </source>
</evidence>
<accession>A0A0B7B938</accession>
<sequence length="93" mass="10851">QHSCPENCQVYRPYCLNCPSIAGSSCSGYPLTVEYQEMKQQTDWPRKVLQESNRLYRLPTSIRERITLDMCCERKTSWVAIVLKNINTPTCYI</sequence>
<protein>
    <submittedName>
        <fullName evidence="1">Uncharacterized protein</fullName>
    </submittedName>
</protein>
<dbReference type="AlphaFoldDB" id="A0A0B7B938"/>
<name>A0A0B7B938_9EUPU</name>
<organism evidence="1">
    <name type="scientific">Arion vulgaris</name>
    <dbReference type="NCBI Taxonomy" id="1028688"/>
    <lineage>
        <taxon>Eukaryota</taxon>
        <taxon>Metazoa</taxon>
        <taxon>Spiralia</taxon>
        <taxon>Lophotrochozoa</taxon>
        <taxon>Mollusca</taxon>
        <taxon>Gastropoda</taxon>
        <taxon>Heterobranchia</taxon>
        <taxon>Euthyneura</taxon>
        <taxon>Panpulmonata</taxon>
        <taxon>Eupulmonata</taxon>
        <taxon>Stylommatophora</taxon>
        <taxon>Helicina</taxon>
        <taxon>Arionoidea</taxon>
        <taxon>Arionidae</taxon>
        <taxon>Arion</taxon>
    </lineage>
</organism>
<feature type="non-terminal residue" evidence="1">
    <location>
        <position position="1"/>
    </location>
</feature>
<dbReference type="EMBL" id="HACG01041720">
    <property type="protein sequence ID" value="CEK88585.1"/>
    <property type="molecule type" value="Transcribed_RNA"/>
</dbReference>